<keyword evidence="2" id="KW-1185">Reference proteome</keyword>
<evidence type="ECO:0000313" key="1">
    <source>
        <dbReference type="EMBL" id="MBB4624438.1"/>
    </source>
</evidence>
<accession>A0ABR6KSF9</accession>
<dbReference type="EMBL" id="JACHOC010000010">
    <property type="protein sequence ID" value="MBB4624438.1"/>
    <property type="molecule type" value="Genomic_DNA"/>
</dbReference>
<protein>
    <submittedName>
        <fullName evidence="1">Uncharacterized protein</fullName>
    </submittedName>
</protein>
<dbReference type="Proteomes" id="UP000533637">
    <property type="component" value="Unassembled WGS sequence"/>
</dbReference>
<evidence type="ECO:0000313" key="2">
    <source>
        <dbReference type="Proteomes" id="UP000533637"/>
    </source>
</evidence>
<organism evidence="1 2">
    <name type="scientific">Parabacteroides faecis</name>
    <dbReference type="NCBI Taxonomy" id="1217282"/>
    <lineage>
        <taxon>Bacteria</taxon>
        <taxon>Pseudomonadati</taxon>
        <taxon>Bacteroidota</taxon>
        <taxon>Bacteroidia</taxon>
        <taxon>Bacteroidales</taxon>
        <taxon>Tannerellaceae</taxon>
        <taxon>Parabacteroides</taxon>
    </lineage>
</organism>
<reference evidence="1 2" key="1">
    <citation type="submission" date="2020-08" db="EMBL/GenBank/DDBJ databases">
        <title>Genomic Encyclopedia of Type Strains, Phase IV (KMG-IV): sequencing the most valuable type-strain genomes for metagenomic binning, comparative biology and taxonomic classification.</title>
        <authorList>
            <person name="Goeker M."/>
        </authorList>
    </citation>
    <scope>NUCLEOTIDE SEQUENCE [LARGE SCALE GENOMIC DNA]</scope>
    <source>
        <strain evidence="1 2">DSM 102983</strain>
    </source>
</reference>
<gene>
    <name evidence="1" type="ORF">GGQ57_004369</name>
</gene>
<comment type="caution">
    <text evidence="1">The sequence shown here is derived from an EMBL/GenBank/DDBJ whole genome shotgun (WGS) entry which is preliminary data.</text>
</comment>
<proteinExistence type="predicted"/>
<name>A0ABR6KSF9_9BACT</name>
<sequence length="59" mass="7176">MLLLKHLKKKLKHYKNTNIIVSLLSRLDLQRLIWMISNFFLNFLNLKSIEFHYLWGNAC</sequence>